<dbReference type="Gene3D" id="3.40.50.2000">
    <property type="entry name" value="Glycogen Phosphorylase B"/>
    <property type="match status" value="1"/>
</dbReference>
<dbReference type="PANTHER" id="PTHR36836:SF1">
    <property type="entry name" value="COLANIC ACID BIOSYNTHESIS PROTEIN WCAK"/>
    <property type="match status" value="1"/>
</dbReference>
<protein>
    <submittedName>
        <fullName evidence="2">Polysaccharide pyruvyl transferase WcaK-like protein</fullName>
    </submittedName>
</protein>
<evidence type="ECO:0000259" key="1">
    <source>
        <dbReference type="Pfam" id="PF04230"/>
    </source>
</evidence>
<dbReference type="InterPro" id="IPR007345">
    <property type="entry name" value="Polysacch_pyruvyl_Trfase"/>
</dbReference>
<dbReference type="GO" id="GO:0016740">
    <property type="term" value="F:transferase activity"/>
    <property type="evidence" value="ECO:0007669"/>
    <property type="project" value="UniProtKB-KW"/>
</dbReference>
<dbReference type="Pfam" id="PF04230">
    <property type="entry name" value="PS_pyruv_trans"/>
    <property type="match status" value="1"/>
</dbReference>
<dbReference type="EMBL" id="JAVJAF010000001">
    <property type="protein sequence ID" value="MDR6232351.1"/>
    <property type="molecule type" value="Genomic_DNA"/>
</dbReference>
<proteinExistence type="predicted"/>
<reference evidence="2" key="1">
    <citation type="submission" date="2023-08" db="EMBL/GenBank/DDBJ databases">
        <title>Functional and genomic diversity of the sorghum phyllosphere microbiome.</title>
        <authorList>
            <person name="Shade A."/>
        </authorList>
    </citation>
    <scope>NUCLEOTIDE SEQUENCE</scope>
    <source>
        <strain evidence="2">SORGH_AS_0201</strain>
    </source>
</reference>
<feature type="domain" description="Polysaccharide pyruvyl transferase" evidence="1">
    <location>
        <begin position="13"/>
        <end position="326"/>
    </location>
</feature>
<dbReference type="AlphaFoldDB" id="A0AAJ2BDN4"/>
<gene>
    <name evidence="2" type="ORF">QE440_000092</name>
</gene>
<accession>A0AAJ2BDN4</accession>
<comment type="caution">
    <text evidence="2">The sequence shown here is derived from an EMBL/GenBank/DDBJ whole genome shotgun (WGS) entry which is preliminary data.</text>
</comment>
<evidence type="ECO:0000313" key="3">
    <source>
        <dbReference type="Proteomes" id="UP001268036"/>
    </source>
</evidence>
<name>A0AAJ2BDN4_9PSED</name>
<dbReference type="SUPFAM" id="SSF53756">
    <property type="entry name" value="UDP-Glycosyltransferase/glycogen phosphorylase"/>
    <property type="match status" value="1"/>
</dbReference>
<dbReference type="PANTHER" id="PTHR36836">
    <property type="entry name" value="COLANIC ACID BIOSYNTHESIS PROTEIN WCAK"/>
    <property type="match status" value="1"/>
</dbReference>
<dbReference type="Proteomes" id="UP001268036">
    <property type="component" value="Unassembled WGS sequence"/>
</dbReference>
<sequence>MNILVVGVPFSRNLGDGVIFDNLRYLYKKHSRFSRVIPLDLAGRETFESSDRPASNRVALFSKLPGFTRKIAVAGFILASFLGRWRGSWKAKVVAADVIVIGGGQLFLDESLNFPLKLYLFSLLLKHNPAANRYIAFVGVAPSLSRIGRFLFRAALDNIRPQSVTLRDPESRTRFAELISKRYPLAVAADPALFSAECYGVPSRSRTQAERVGLCIADPRGLDVEGRLGEDFHTGLAEYFARLARALHDAGYQVVLFTNGALEDEALKDEIHRNLALPGVQCLERPLTPGTLVGNIATFDLLVAHRLHANIIALALGVPSIGLRWDAKVESFFRMSGRSEAFLDDLVPTVPATLARLEAIAGAATPYAAEVLAARVSGTVAAQVQR</sequence>
<dbReference type="RefSeq" id="WP_309754102.1">
    <property type="nucleotide sequence ID" value="NZ_JAVJAF010000001.1"/>
</dbReference>
<keyword evidence="2" id="KW-0808">Transferase</keyword>
<evidence type="ECO:0000313" key="2">
    <source>
        <dbReference type="EMBL" id="MDR6232351.1"/>
    </source>
</evidence>
<organism evidence="2 3">
    <name type="scientific">Pseudomonas oryzihabitans</name>
    <dbReference type="NCBI Taxonomy" id="47885"/>
    <lineage>
        <taxon>Bacteria</taxon>
        <taxon>Pseudomonadati</taxon>
        <taxon>Pseudomonadota</taxon>
        <taxon>Gammaproteobacteria</taxon>
        <taxon>Pseudomonadales</taxon>
        <taxon>Pseudomonadaceae</taxon>
        <taxon>Pseudomonas</taxon>
    </lineage>
</organism>